<gene>
    <name evidence="1" type="ORF">GCM10011519_35470</name>
</gene>
<dbReference type="NCBIfam" id="NF047843">
    <property type="entry name" value="MST_Rv0443"/>
    <property type="match status" value="1"/>
</dbReference>
<dbReference type="Gene3D" id="1.20.120.450">
    <property type="entry name" value="dinb family like domain"/>
    <property type="match status" value="1"/>
</dbReference>
<keyword evidence="2" id="KW-1185">Reference proteome</keyword>
<evidence type="ECO:0008006" key="3">
    <source>
        <dbReference type="Google" id="ProtNLM"/>
    </source>
</evidence>
<dbReference type="InterPro" id="IPR034660">
    <property type="entry name" value="DinB/YfiT-like"/>
</dbReference>
<sequence length="170" mass="18218">MSDANDLLLDAYSRVAAAVPEVLGGLDTEAAAWTPAPGANSTGWLVWHLTRVLDDHVVAGAAGQEQVHTAQGWAERLGLPLAADDTGYGHSPDQVAAVRFDDLGDLVGYHRAVQEAVVPYLQTVEGLGEVVDERWDPPVTRGVRLVSVADDMARHIGQAEYVRGLWESRG</sequence>
<dbReference type="EMBL" id="BMKQ01000002">
    <property type="protein sequence ID" value="GGF58567.1"/>
    <property type="molecule type" value="Genomic_DNA"/>
</dbReference>
<reference evidence="1" key="1">
    <citation type="journal article" date="2014" name="Int. J. Syst. Evol. Microbiol.">
        <title>Complete genome sequence of Corynebacterium casei LMG S-19264T (=DSM 44701T), isolated from a smear-ripened cheese.</title>
        <authorList>
            <consortium name="US DOE Joint Genome Institute (JGI-PGF)"/>
            <person name="Walter F."/>
            <person name="Albersmeier A."/>
            <person name="Kalinowski J."/>
            <person name="Ruckert C."/>
        </authorList>
    </citation>
    <scope>NUCLEOTIDE SEQUENCE</scope>
    <source>
        <strain evidence="1">CGMCC 1.16067</strain>
    </source>
</reference>
<dbReference type="RefSeq" id="WP_188781410.1">
    <property type="nucleotide sequence ID" value="NZ_BMKQ01000002.1"/>
</dbReference>
<comment type="caution">
    <text evidence="1">The sequence shown here is derived from an EMBL/GenBank/DDBJ whole genome shotgun (WGS) entry which is preliminary data.</text>
</comment>
<evidence type="ECO:0000313" key="1">
    <source>
        <dbReference type="EMBL" id="GGF58567.1"/>
    </source>
</evidence>
<protein>
    <recommendedName>
        <fullName evidence="3">DUF664 domain-containing protein</fullName>
    </recommendedName>
</protein>
<evidence type="ECO:0000313" key="2">
    <source>
        <dbReference type="Proteomes" id="UP000649179"/>
    </source>
</evidence>
<dbReference type="InterPro" id="IPR007061">
    <property type="entry name" value="MST-like"/>
</dbReference>
<name>A0A917FAW7_9ACTN</name>
<dbReference type="Pfam" id="PF04978">
    <property type="entry name" value="MST"/>
    <property type="match status" value="1"/>
</dbReference>
<reference evidence="1" key="2">
    <citation type="submission" date="2020-09" db="EMBL/GenBank/DDBJ databases">
        <authorList>
            <person name="Sun Q."/>
            <person name="Zhou Y."/>
        </authorList>
    </citation>
    <scope>NUCLEOTIDE SEQUENCE</scope>
    <source>
        <strain evidence="1">CGMCC 1.16067</strain>
    </source>
</reference>
<dbReference type="AlphaFoldDB" id="A0A917FAW7"/>
<accession>A0A917FAW7</accession>
<proteinExistence type="predicted"/>
<organism evidence="1 2">
    <name type="scientific">Marmoricola endophyticus</name>
    <dbReference type="NCBI Taxonomy" id="2040280"/>
    <lineage>
        <taxon>Bacteria</taxon>
        <taxon>Bacillati</taxon>
        <taxon>Actinomycetota</taxon>
        <taxon>Actinomycetes</taxon>
        <taxon>Propionibacteriales</taxon>
        <taxon>Nocardioidaceae</taxon>
        <taxon>Marmoricola</taxon>
    </lineage>
</organism>
<dbReference type="SUPFAM" id="SSF109854">
    <property type="entry name" value="DinB/YfiT-like putative metalloenzymes"/>
    <property type="match status" value="1"/>
</dbReference>
<dbReference type="Proteomes" id="UP000649179">
    <property type="component" value="Unassembled WGS sequence"/>
</dbReference>